<dbReference type="InterPro" id="IPR052740">
    <property type="entry name" value="CE4"/>
</dbReference>
<dbReference type="EMBL" id="SDHX01000001">
    <property type="protein sequence ID" value="RXK54435.1"/>
    <property type="molecule type" value="Genomic_DNA"/>
</dbReference>
<evidence type="ECO:0000313" key="3">
    <source>
        <dbReference type="Proteomes" id="UP000290218"/>
    </source>
</evidence>
<dbReference type="Proteomes" id="UP000290218">
    <property type="component" value="Unassembled WGS sequence"/>
</dbReference>
<dbReference type="PANTHER" id="PTHR45985">
    <property type="match status" value="1"/>
</dbReference>
<sequence>MTALSAYAAADSLAPAPQPPGGLAVAQAPQFILLGFDDNPQTEPMTWFVDTLKDKRDAGGNPVRAIFFSNGKYWNDRTLISIHHRALNEGHEIANHTQNHDNGSAFTTAKWRAEMAACEATFNETGIPAAGIVGFRTPYLAYNAATFEALAAEGQLYDSSIEEGDQPGQDGTNFLWPYTLDHGSPGNAADHPVGSPKRVGNHPGLWEIPIHVFMIPSDTDCARYGAKPGLRARIGAALKVGYGGGSGEPTDKITGLDWNVLEAAKCDGPEFLAILKYTLDLRLAGNRAPFMVGGHTALYPANKPDRRKAMEDFVTYALTKPEVRFVTGKQLIEWLRAPQPLR</sequence>
<feature type="domain" description="NodB homology" evidence="1">
    <location>
        <begin position="30"/>
        <end position="245"/>
    </location>
</feature>
<proteinExistence type="predicted"/>
<dbReference type="InterPro" id="IPR011330">
    <property type="entry name" value="Glyco_hydro/deAcase_b/a-brl"/>
</dbReference>
<reference evidence="2 3" key="1">
    <citation type="submission" date="2019-01" db="EMBL/GenBank/DDBJ databases">
        <title>Lacunisphaera sp. strain TWA-58.</title>
        <authorList>
            <person name="Chen W.-M."/>
        </authorList>
    </citation>
    <scope>NUCLEOTIDE SEQUENCE [LARGE SCALE GENOMIC DNA]</scope>
    <source>
        <strain evidence="2 3">TWA-58</strain>
    </source>
</reference>
<name>A0A4Q1C6C9_9BACT</name>
<dbReference type="PANTHER" id="PTHR45985:SF3">
    <property type="entry name" value="CHITIN DEACETYLASE-LIKE 4"/>
    <property type="match status" value="1"/>
</dbReference>
<keyword evidence="3" id="KW-1185">Reference proteome</keyword>
<dbReference type="GO" id="GO:0005975">
    <property type="term" value="P:carbohydrate metabolic process"/>
    <property type="evidence" value="ECO:0007669"/>
    <property type="project" value="InterPro"/>
</dbReference>
<comment type="caution">
    <text evidence="2">The sequence shown here is derived from an EMBL/GenBank/DDBJ whole genome shotgun (WGS) entry which is preliminary data.</text>
</comment>
<dbReference type="GO" id="GO:0016810">
    <property type="term" value="F:hydrolase activity, acting on carbon-nitrogen (but not peptide) bonds"/>
    <property type="evidence" value="ECO:0007669"/>
    <property type="project" value="InterPro"/>
</dbReference>
<dbReference type="CDD" id="cd10919">
    <property type="entry name" value="CE4_CDA_like"/>
    <property type="match status" value="1"/>
</dbReference>
<evidence type="ECO:0000259" key="1">
    <source>
        <dbReference type="PROSITE" id="PS51677"/>
    </source>
</evidence>
<dbReference type="PROSITE" id="PS51677">
    <property type="entry name" value="NODB"/>
    <property type="match status" value="1"/>
</dbReference>
<evidence type="ECO:0000313" key="2">
    <source>
        <dbReference type="EMBL" id="RXK54435.1"/>
    </source>
</evidence>
<protein>
    <recommendedName>
        <fullName evidence="1">NodB homology domain-containing protein</fullName>
    </recommendedName>
</protein>
<dbReference type="SUPFAM" id="SSF88713">
    <property type="entry name" value="Glycoside hydrolase/deacetylase"/>
    <property type="match status" value="1"/>
</dbReference>
<gene>
    <name evidence="2" type="ORF">ESB00_00620</name>
</gene>
<dbReference type="AlphaFoldDB" id="A0A4Q1C6C9"/>
<organism evidence="2 3">
    <name type="scientific">Oleiharenicola lentus</name>
    <dbReference type="NCBI Taxonomy" id="2508720"/>
    <lineage>
        <taxon>Bacteria</taxon>
        <taxon>Pseudomonadati</taxon>
        <taxon>Verrucomicrobiota</taxon>
        <taxon>Opitutia</taxon>
        <taxon>Opitutales</taxon>
        <taxon>Opitutaceae</taxon>
        <taxon>Oleiharenicola</taxon>
    </lineage>
</organism>
<accession>A0A4Q1C6C9</accession>
<dbReference type="Pfam" id="PF01522">
    <property type="entry name" value="Polysacc_deac_1"/>
    <property type="match status" value="1"/>
</dbReference>
<dbReference type="Gene3D" id="3.20.20.370">
    <property type="entry name" value="Glycoside hydrolase/deacetylase"/>
    <property type="match status" value="1"/>
</dbReference>
<dbReference type="InterPro" id="IPR002509">
    <property type="entry name" value="NODB_dom"/>
</dbReference>